<accession>A0A1Z5KHT7</accession>
<keyword evidence="2" id="KW-0732">Signal</keyword>
<reference evidence="3 4" key="1">
    <citation type="journal article" date="2015" name="Plant Cell">
        <title>Oil accumulation by the oleaginous diatom Fistulifera solaris as revealed by the genome and transcriptome.</title>
        <authorList>
            <person name="Tanaka T."/>
            <person name="Maeda Y."/>
            <person name="Veluchamy A."/>
            <person name="Tanaka M."/>
            <person name="Abida H."/>
            <person name="Marechal E."/>
            <person name="Bowler C."/>
            <person name="Muto M."/>
            <person name="Sunaga Y."/>
            <person name="Tanaka M."/>
            <person name="Yoshino T."/>
            <person name="Taniguchi T."/>
            <person name="Fukuda Y."/>
            <person name="Nemoto M."/>
            <person name="Matsumoto M."/>
            <person name="Wong P.S."/>
            <person name="Aburatani S."/>
            <person name="Fujibuchi W."/>
        </authorList>
    </citation>
    <scope>NUCLEOTIDE SEQUENCE [LARGE SCALE GENOMIC DNA]</scope>
    <source>
        <strain evidence="3 4">JPCC DA0580</strain>
    </source>
</reference>
<gene>
    <name evidence="3" type="ORF">FisN_17Lh222</name>
</gene>
<organism evidence="3 4">
    <name type="scientific">Fistulifera solaris</name>
    <name type="common">Oleaginous diatom</name>
    <dbReference type="NCBI Taxonomy" id="1519565"/>
    <lineage>
        <taxon>Eukaryota</taxon>
        <taxon>Sar</taxon>
        <taxon>Stramenopiles</taxon>
        <taxon>Ochrophyta</taxon>
        <taxon>Bacillariophyta</taxon>
        <taxon>Bacillariophyceae</taxon>
        <taxon>Bacillariophycidae</taxon>
        <taxon>Naviculales</taxon>
        <taxon>Naviculaceae</taxon>
        <taxon>Fistulifera</taxon>
    </lineage>
</organism>
<feature type="chain" id="PRO_5012216160" description="Peptidylprolyl isomerase" evidence="2">
    <location>
        <begin position="21"/>
        <end position="308"/>
    </location>
</feature>
<dbReference type="Gene3D" id="3.10.50.40">
    <property type="match status" value="1"/>
</dbReference>
<protein>
    <recommendedName>
        <fullName evidence="5">Peptidylprolyl isomerase</fullName>
    </recommendedName>
</protein>
<keyword evidence="4" id="KW-1185">Reference proteome</keyword>
<feature type="signal peptide" evidence="2">
    <location>
        <begin position="1"/>
        <end position="20"/>
    </location>
</feature>
<dbReference type="Proteomes" id="UP000198406">
    <property type="component" value="Unassembled WGS sequence"/>
</dbReference>
<proteinExistence type="predicted"/>
<name>A0A1Z5KHT7_FISSO</name>
<feature type="region of interest" description="Disordered" evidence="1">
    <location>
        <begin position="220"/>
        <end position="240"/>
    </location>
</feature>
<dbReference type="InterPro" id="IPR046357">
    <property type="entry name" value="PPIase_dom_sf"/>
</dbReference>
<evidence type="ECO:0000313" key="3">
    <source>
        <dbReference type="EMBL" id="GAX25819.1"/>
    </source>
</evidence>
<sequence length="308" mass="33565">MWSLFVCLAALSLTCRGVTCFLSLHPRPKNPSSLFTNNNDEPTDTGYWTRRDLFAATSVMLVANPANALVKGNAPPPKISVADKPKCTNVEECQAAAEKREQAERELAAASEVSYKITSSGIKYIDIKEGNGDLVADGDEVELFYKVLKLGKRSYDGISGEGTVVFSRGYGLEDDESKPGVKTFVTVVGGYNNIRALNNALIGMRESGVRRISVFPQDGWRKPGRECDGGPGGSGKGGELKTDYVLVPTATMVAAEACFDSTKQPFPTSYAEQRRMAQRFDQSLIMEIEVLRIRKTKENVDAMESPGL</sequence>
<evidence type="ECO:0000256" key="2">
    <source>
        <dbReference type="SAM" id="SignalP"/>
    </source>
</evidence>
<dbReference type="GO" id="GO:0003755">
    <property type="term" value="F:peptidyl-prolyl cis-trans isomerase activity"/>
    <property type="evidence" value="ECO:0007669"/>
    <property type="project" value="InterPro"/>
</dbReference>
<dbReference type="SUPFAM" id="SSF54534">
    <property type="entry name" value="FKBP-like"/>
    <property type="match status" value="1"/>
</dbReference>
<dbReference type="InParanoid" id="A0A1Z5KHT7"/>
<evidence type="ECO:0000256" key="1">
    <source>
        <dbReference type="SAM" id="MobiDB-lite"/>
    </source>
</evidence>
<dbReference type="AlphaFoldDB" id="A0A1Z5KHT7"/>
<evidence type="ECO:0000313" key="4">
    <source>
        <dbReference type="Proteomes" id="UP000198406"/>
    </source>
</evidence>
<comment type="caution">
    <text evidence="3">The sequence shown here is derived from an EMBL/GenBank/DDBJ whole genome shotgun (WGS) entry which is preliminary data.</text>
</comment>
<dbReference type="OrthoDB" id="1902587at2759"/>
<dbReference type="EMBL" id="BDSP01000233">
    <property type="protein sequence ID" value="GAX25819.1"/>
    <property type="molecule type" value="Genomic_DNA"/>
</dbReference>
<evidence type="ECO:0008006" key="5">
    <source>
        <dbReference type="Google" id="ProtNLM"/>
    </source>
</evidence>